<dbReference type="RefSeq" id="WP_109265509.1">
    <property type="nucleotide sequence ID" value="NZ_QEWP01000016.1"/>
</dbReference>
<dbReference type="PANTHER" id="PTHR48098">
    <property type="entry name" value="ENTEROCHELIN ESTERASE-RELATED"/>
    <property type="match status" value="1"/>
</dbReference>
<keyword evidence="3" id="KW-0067">ATP-binding</keyword>
<dbReference type="SMART" id="SM01065">
    <property type="entry name" value="CBM_2"/>
    <property type="match status" value="1"/>
</dbReference>
<organism evidence="3 4">
    <name type="scientific">Marinilabilia rubra</name>
    <dbReference type="NCBI Taxonomy" id="2162893"/>
    <lineage>
        <taxon>Bacteria</taxon>
        <taxon>Pseudomonadati</taxon>
        <taxon>Bacteroidota</taxon>
        <taxon>Bacteroidia</taxon>
        <taxon>Marinilabiliales</taxon>
        <taxon>Marinilabiliaceae</taxon>
        <taxon>Marinilabilia</taxon>
    </lineage>
</organism>
<proteinExistence type="predicted"/>
<evidence type="ECO:0000256" key="1">
    <source>
        <dbReference type="SAM" id="SignalP"/>
    </source>
</evidence>
<dbReference type="SUPFAM" id="SSF49452">
    <property type="entry name" value="Starch-binding domain-like"/>
    <property type="match status" value="1"/>
</dbReference>
<feature type="domain" description="CBM20" evidence="2">
    <location>
        <begin position="12"/>
        <end position="119"/>
    </location>
</feature>
<reference evidence="3 4" key="1">
    <citation type="submission" date="2018-05" db="EMBL/GenBank/DDBJ databases">
        <title>Marinilabilia rubrum sp. nov., isolated from saltern sediment.</title>
        <authorList>
            <person name="Zhang R."/>
        </authorList>
    </citation>
    <scope>NUCLEOTIDE SEQUENCE [LARGE SCALE GENOMIC DNA]</scope>
    <source>
        <strain evidence="3 4">WTE16</strain>
    </source>
</reference>
<dbReference type="InterPro" id="IPR013783">
    <property type="entry name" value="Ig-like_fold"/>
</dbReference>
<name>A0A2U2B5E8_9BACT</name>
<keyword evidence="1" id="KW-0732">Signal</keyword>
<dbReference type="Gene3D" id="2.60.40.10">
    <property type="entry name" value="Immunoglobulins"/>
    <property type="match status" value="1"/>
</dbReference>
<dbReference type="Pfam" id="PF00756">
    <property type="entry name" value="Esterase"/>
    <property type="match status" value="1"/>
</dbReference>
<dbReference type="InterPro" id="IPR050583">
    <property type="entry name" value="Mycobacterial_A85_antigen"/>
</dbReference>
<dbReference type="InterPro" id="IPR002044">
    <property type="entry name" value="CBM20"/>
</dbReference>
<comment type="caution">
    <text evidence="3">The sequence shown here is derived from an EMBL/GenBank/DDBJ whole genome shotgun (WGS) entry which is preliminary data.</text>
</comment>
<evidence type="ECO:0000259" key="2">
    <source>
        <dbReference type="PROSITE" id="PS51166"/>
    </source>
</evidence>
<accession>A0A2U2B5E8</accession>
<dbReference type="InterPro" id="IPR026444">
    <property type="entry name" value="Secre_tail"/>
</dbReference>
<dbReference type="PROSITE" id="PS51166">
    <property type="entry name" value="CBM20"/>
    <property type="match status" value="1"/>
</dbReference>
<dbReference type="SUPFAM" id="SSF53474">
    <property type="entry name" value="alpha/beta-Hydrolases"/>
    <property type="match status" value="1"/>
</dbReference>
<evidence type="ECO:0000313" key="4">
    <source>
        <dbReference type="Proteomes" id="UP000244956"/>
    </source>
</evidence>
<dbReference type="PANTHER" id="PTHR48098:SF6">
    <property type="entry name" value="FERRI-BACILLIBACTIN ESTERASE BESA"/>
    <property type="match status" value="1"/>
</dbReference>
<dbReference type="GO" id="GO:2001070">
    <property type="term" value="F:starch binding"/>
    <property type="evidence" value="ECO:0007669"/>
    <property type="project" value="InterPro"/>
</dbReference>
<dbReference type="EMBL" id="QEWP01000016">
    <property type="protein sequence ID" value="PWD98299.1"/>
    <property type="molecule type" value="Genomic_DNA"/>
</dbReference>
<dbReference type="InterPro" id="IPR013784">
    <property type="entry name" value="Carb-bd-like_fold"/>
</dbReference>
<dbReference type="InterPro" id="IPR000801">
    <property type="entry name" value="Esterase-like"/>
</dbReference>
<gene>
    <name evidence="3" type="ORF">DDZ16_16095</name>
</gene>
<sequence>MRKIFTLMFCMVFISMQAQVTFVIDSQPSNTPAGDNIYIAGSFNGWNPGDTNYMLHKNANDKWEITLEGFSNGDVIEYKFTRGNWPSVEKGANGEEIANRTFSFGNGETVLVTVEMWADNPPEPSIVSDNVMVMADDFYMPQLNRYRRISLYLPPDYGTSNKNYPVLYMHDGQNLFDSSLAFAGEWKVDDTLDELADQGYQVPIVVGIDNSQYRAEEYLGFPGGDGDAYIDFIVETLKPFIDSNYRTLSDRDNTGIMGSSFGGVISLYGALKYQNVFSKAGLFSPAYWAKTDVLNNYLIQTGFQHDIRFYQNAGENEGQQYIGPMNDMDNNLNTQGFQNVSSKVISGGGHNEATWASDFEAAYLWLFNPVINSVRDDLKVRKLIISPNPVRNVLKINVGDRFDGGYAVITNIAGKGKSKTYEGVCNELDVSSLVPGVYVIRLEVNGSAFAGRFVKM</sequence>
<dbReference type="OrthoDB" id="9803578at2"/>
<dbReference type="AlphaFoldDB" id="A0A2U2B5E8"/>
<protein>
    <submittedName>
        <fullName evidence="3">Phosphonate ABC transporter ATP-binding protein</fullName>
    </submittedName>
</protein>
<keyword evidence="4" id="KW-1185">Reference proteome</keyword>
<dbReference type="NCBIfam" id="TIGR04183">
    <property type="entry name" value="Por_Secre_tail"/>
    <property type="match status" value="1"/>
</dbReference>
<dbReference type="InterPro" id="IPR029058">
    <property type="entry name" value="AB_hydrolase_fold"/>
</dbReference>
<dbReference type="GO" id="GO:0005524">
    <property type="term" value="F:ATP binding"/>
    <property type="evidence" value="ECO:0007669"/>
    <property type="project" value="UniProtKB-KW"/>
</dbReference>
<dbReference type="Gene3D" id="3.40.50.1820">
    <property type="entry name" value="alpha/beta hydrolase"/>
    <property type="match status" value="1"/>
</dbReference>
<feature type="signal peptide" evidence="1">
    <location>
        <begin position="1"/>
        <end position="18"/>
    </location>
</feature>
<evidence type="ECO:0000313" key="3">
    <source>
        <dbReference type="EMBL" id="PWD98299.1"/>
    </source>
</evidence>
<dbReference type="Proteomes" id="UP000244956">
    <property type="component" value="Unassembled WGS sequence"/>
</dbReference>
<feature type="chain" id="PRO_5015595557" evidence="1">
    <location>
        <begin position="19"/>
        <end position="456"/>
    </location>
</feature>
<keyword evidence="3" id="KW-0547">Nucleotide-binding</keyword>